<dbReference type="PROSITE" id="PS00197">
    <property type="entry name" value="2FE2S_FER_1"/>
    <property type="match status" value="1"/>
</dbReference>
<dbReference type="SMART" id="SM00729">
    <property type="entry name" value="Elp3"/>
    <property type="match status" value="1"/>
</dbReference>
<dbReference type="Pfam" id="PF19864">
    <property type="entry name" value="Radical_SAM_N2"/>
    <property type="match status" value="1"/>
</dbReference>
<dbReference type="InterPro" id="IPR058240">
    <property type="entry name" value="rSAM_sf"/>
</dbReference>
<dbReference type="CDD" id="cd02065">
    <property type="entry name" value="B12-binding_like"/>
    <property type="match status" value="1"/>
</dbReference>
<dbReference type="SFLD" id="SFLDG01082">
    <property type="entry name" value="B12-binding_domain_containing"/>
    <property type="match status" value="1"/>
</dbReference>
<organism evidence="2 3">
    <name type="scientific">Geotoga petraea</name>
    <dbReference type="NCBI Taxonomy" id="28234"/>
    <lineage>
        <taxon>Bacteria</taxon>
        <taxon>Thermotogati</taxon>
        <taxon>Thermotogota</taxon>
        <taxon>Thermotogae</taxon>
        <taxon>Petrotogales</taxon>
        <taxon>Petrotogaceae</taxon>
        <taxon>Geotoga</taxon>
    </lineage>
</organism>
<keyword evidence="3" id="KW-1185">Reference proteome</keyword>
<dbReference type="Pfam" id="PF04055">
    <property type="entry name" value="Radical_SAM"/>
    <property type="match status" value="1"/>
</dbReference>
<accession>A0A1G6HTN4</accession>
<name>A0A1G6HTN4_9BACT</name>
<sequence length="600" mass="69874">MTIPQFLFNTGVLYKVQKPGRYLGDEYNQINKKGKHTISLCFPDLYEIGMSHTGFQILYDYFNKSNDRVSCERVFLPWKDMIYEMEKSDIELFTLESFKSVKETDVLAFTLQYELSYTNMLKVIELSKIPIYSKERKNEHPIVIAGGPCTTNPEPVADFIDVFFIGDGETVIDDITSIVAKDISREEKIKAFSEIEGFYVPKYYETFESKRGLTIPKIDENSKRVKAKKVVDLNDYDFPTEQIVPNIEVIHHRANIEVMRGCNRGCRFCHAGMFYRPVRERDSKYISSKTKEIIENTGFNEISLLSLSTLDFSDLNNVLDSIQDYLKDNRISISLPSSRVDKFGLEISQKVQSGRKSGLTFAPEAGSQKLRDAINKGISEEDIDEVMKIAVENGWRKVKLYFMIGLPNETDEDVEAIVELARKIKKEYKIKSLNVNVSIFVPKTHTPFEYAEFLDMETIKRRMKILYQMKNYKIKLSIHDPYESYIEVILARGDRKLSELIKYITFEENGIFQQNDRNFNFNSWGRGLQKLHIDARKYTNEFEISEEMPWKVIDTLIEDKFLRDEWVKSKENSLTPDCRWGKCSICGVCINKEYKLKLNK</sequence>
<dbReference type="InterPro" id="IPR006058">
    <property type="entry name" value="2Fe2S_fd_BS"/>
</dbReference>
<dbReference type="InterPro" id="IPR007197">
    <property type="entry name" value="rSAM"/>
</dbReference>
<evidence type="ECO:0000313" key="3">
    <source>
        <dbReference type="Proteomes" id="UP000199322"/>
    </source>
</evidence>
<evidence type="ECO:0000313" key="2">
    <source>
        <dbReference type="EMBL" id="SDB97508.1"/>
    </source>
</evidence>
<dbReference type="InterPro" id="IPR023404">
    <property type="entry name" value="rSAM_horseshoe"/>
</dbReference>
<gene>
    <name evidence="2" type="ORF">SAMN04488588_0109</name>
</gene>
<dbReference type="EMBL" id="FMYV01000001">
    <property type="protein sequence ID" value="SDB97508.1"/>
    <property type="molecule type" value="Genomic_DNA"/>
</dbReference>
<dbReference type="GO" id="GO:0051537">
    <property type="term" value="F:2 iron, 2 sulfur cluster binding"/>
    <property type="evidence" value="ECO:0007669"/>
    <property type="project" value="InterPro"/>
</dbReference>
<feature type="domain" description="Radical SAM core" evidence="1">
    <location>
        <begin position="248"/>
        <end position="473"/>
    </location>
</feature>
<dbReference type="PANTHER" id="PTHR42731:SF1">
    <property type="entry name" value="RADICAL SAM DOMAIN PROTEIN"/>
    <property type="match status" value="1"/>
</dbReference>
<dbReference type="NCBIfam" id="TIGR03960">
    <property type="entry name" value="rSAM_fuse_unch"/>
    <property type="match status" value="1"/>
</dbReference>
<dbReference type="PROSITE" id="PS51918">
    <property type="entry name" value="RADICAL_SAM"/>
    <property type="match status" value="1"/>
</dbReference>
<proteinExistence type="predicted"/>
<dbReference type="RefSeq" id="WP_091401830.1">
    <property type="nucleotide sequence ID" value="NZ_FMYV01000001.1"/>
</dbReference>
<dbReference type="PANTHER" id="PTHR42731">
    <property type="entry name" value="SLL1084 PROTEIN"/>
    <property type="match status" value="1"/>
</dbReference>
<dbReference type="SFLD" id="SFLDS00029">
    <property type="entry name" value="Radical_SAM"/>
    <property type="match status" value="1"/>
</dbReference>
<reference evidence="2 3" key="1">
    <citation type="submission" date="2016-10" db="EMBL/GenBank/DDBJ databases">
        <authorList>
            <person name="de Groot N.N."/>
        </authorList>
    </citation>
    <scope>NUCLEOTIDE SEQUENCE [LARGE SCALE GENOMIC DNA]</scope>
    <source>
        <strain evidence="2 3">WG14</strain>
    </source>
</reference>
<dbReference type="CDD" id="cd01335">
    <property type="entry name" value="Radical_SAM"/>
    <property type="match status" value="1"/>
</dbReference>
<dbReference type="InterPro" id="IPR045784">
    <property type="entry name" value="Radical_SAM_N2"/>
</dbReference>
<evidence type="ECO:0000259" key="1">
    <source>
        <dbReference type="PROSITE" id="PS51918"/>
    </source>
</evidence>
<dbReference type="AlphaFoldDB" id="A0A1G6HTN4"/>
<dbReference type="GO" id="GO:0003824">
    <property type="term" value="F:catalytic activity"/>
    <property type="evidence" value="ECO:0007669"/>
    <property type="project" value="InterPro"/>
</dbReference>
<dbReference type="InterPro" id="IPR023862">
    <property type="entry name" value="CHP03960_rSAM"/>
</dbReference>
<dbReference type="SUPFAM" id="SSF102114">
    <property type="entry name" value="Radical SAM enzymes"/>
    <property type="match status" value="1"/>
</dbReference>
<protein>
    <submittedName>
        <fullName evidence="2">Radical SAM family uncharacterized protein</fullName>
    </submittedName>
</protein>
<dbReference type="STRING" id="28234.SAMN04488588_0109"/>
<dbReference type="Gene3D" id="3.80.30.20">
    <property type="entry name" value="tm_1862 like domain"/>
    <property type="match status" value="1"/>
</dbReference>
<dbReference type="Proteomes" id="UP000199322">
    <property type="component" value="Unassembled WGS sequence"/>
</dbReference>
<dbReference type="InterPro" id="IPR006638">
    <property type="entry name" value="Elp3/MiaA/NifB-like_rSAM"/>
</dbReference>